<dbReference type="Pfam" id="PF14864">
    <property type="entry name" value="Alkyl_sulf_C"/>
    <property type="match status" value="1"/>
</dbReference>
<comment type="similarity">
    <text evidence="4">Belongs to the metallo-beta-lactamase superfamily. Type III sulfatase family.</text>
</comment>
<dbReference type="SUPFAM" id="SSF55718">
    <property type="entry name" value="SCP-like"/>
    <property type="match status" value="1"/>
</dbReference>
<protein>
    <recommendedName>
        <fullName evidence="5">Metallo-beta-lactamase domain-containing protein</fullName>
    </recommendedName>
</protein>
<dbReference type="GeneID" id="14886626"/>
<evidence type="ECO:0000256" key="2">
    <source>
        <dbReference type="ARBA" id="ARBA00022801"/>
    </source>
</evidence>
<dbReference type="InterPro" id="IPR029229">
    <property type="entry name" value="Alkyl_sulf_C"/>
</dbReference>
<name>L7FNC4_ENTIV</name>
<dbReference type="Gene3D" id="3.60.15.30">
    <property type="entry name" value="Metallo-beta-lactamase domain"/>
    <property type="match status" value="1"/>
</dbReference>
<evidence type="ECO:0000256" key="3">
    <source>
        <dbReference type="ARBA" id="ARBA00022833"/>
    </source>
</evidence>
<organism evidence="6 7">
    <name type="scientific">Entamoeba invadens IP1</name>
    <dbReference type="NCBI Taxonomy" id="370355"/>
    <lineage>
        <taxon>Eukaryota</taxon>
        <taxon>Amoebozoa</taxon>
        <taxon>Evosea</taxon>
        <taxon>Archamoebae</taxon>
        <taxon>Mastigamoebida</taxon>
        <taxon>Entamoebidae</taxon>
        <taxon>Entamoeba</taxon>
    </lineage>
</organism>
<dbReference type="Pfam" id="PF00753">
    <property type="entry name" value="Lactamase_B"/>
    <property type="match status" value="1"/>
</dbReference>
<gene>
    <name evidence="6" type="ORF">EIN_195180</name>
</gene>
<dbReference type="GO" id="GO:0046872">
    <property type="term" value="F:metal ion binding"/>
    <property type="evidence" value="ECO:0007669"/>
    <property type="project" value="UniProtKB-KW"/>
</dbReference>
<dbReference type="PANTHER" id="PTHR43223:SF1">
    <property type="entry name" value="ALKYL_ARYL-SULFATASE BDS1"/>
    <property type="match status" value="1"/>
</dbReference>
<dbReference type="GO" id="GO:0046983">
    <property type="term" value="F:protein dimerization activity"/>
    <property type="evidence" value="ECO:0007669"/>
    <property type="project" value="InterPro"/>
</dbReference>
<sequence>MATQYTKDVHLNFCKSYDLSVEDDYIDSFRGFYADMSGKLNTKSTPELMKDFKTISEINSECPETMNPSLYKQTFFDDLEGVFEVIPHEVYQVRSRSLDFANLTAVRGKTGWIIIDCMTTNHASRTSLNLIKKTVEDMKVSSIIITHSHHDHYGGYDGVGDENTPLYLPDKFDEMIYDEKISAGDIMDRRAQYMYGVFDENAVTHCVTNPITSENEVKKNSIPYSKYTTYIKNDCTLLVDGIDVDFIYTPDTEAPANMMQYFPHLHALSSADNIVQVIHNLLTFRGAKVRNGKLWSKVIDNVIMKYGKDVQVHFGGHDWHLLGNAKITKFWSIQRDAFKYQHDQALRYANKGYTPNEIAEVVKLPKSLSKYHCCRELYGNVGYNVKSQYQLYLGWYDNNPAHLNELPPKELSAKYVESFGGEEKVLEIGQIAYSKGEYRWAATVLNHLVFFNYNNEKAKELLANCYEQLEYQSECPSFVYNYQAAAYELRHKDAPKVYERDMDLKSLPLAALMDFLCVHVDPKILGEMNSSFEIEYSDLNSRAVLIVSNGTLHVRKSGEAKNKIKAKRDDFCELFEKKITIEEAIQRGTKVEGMDDVKILLEASDFKVSSFLFVEPHD</sequence>
<dbReference type="InterPro" id="IPR052195">
    <property type="entry name" value="Bact_Alkyl/Aryl-Sulfatase"/>
</dbReference>
<dbReference type="InterPro" id="IPR044097">
    <property type="entry name" value="Bds1/SdsA1_MBL-fold"/>
</dbReference>
<keyword evidence="7" id="KW-1185">Reference proteome</keyword>
<keyword evidence="3" id="KW-0862">Zinc</keyword>
<dbReference type="VEuPathDB" id="AmoebaDB:EIN_195180"/>
<dbReference type="InterPro" id="IPR036527">
    <property type="entry name" value="SCP2_sterol-bd_dom_sf"/>
</dbReference>
<dbReference type="GO" id="GO:0018741">
    <property type="term" value="F:linear primary-alkylsulfatase activity"/>
    <property type="evidence" value="ECO:0007669"/>
    <property type="project" value="InterPro"/>
</dbReference>
<evidence type="ECO:0000256" key="1">
    <source>
        <dbReference type="ARBA" id="ARBA00022723"/>
    </source>
</evidence>
<dbReference type="AlphaFoldDB" id="L7FNC4"/>
<dbReference type="InterPro" id="IPR029228">
    <property type="entry name" value="Alkyl_sulf_dimr"/>
</dbReference>
<dbReference type="Proteomes" id="UP000014680">
    <property type="component" value="Unassembled WGS sequence"/>
</dbReference>
<evidence type="ECO:0000313" key="7">
    <source>
        <dbReference type="Proteomes" id="UP000014680"/>
    </source>
</evidence>
<evidence type="ECO:0000313" key="6">
    <source>
        <dbReference type="EMBL" id="ELP87644.1"/>
    </source>
</evidence>
<dbReference type="OrthoDB" id="449487at2759"/>
<evidence type="ECO:0000259" key="5">
    <source>
        <dbReference type="SMART" id="SM00849"/>
    </source>
</evidence>
<dbReference type="PANTHER" id="PTHR43223">
    <property type="entry name" value="ALKYL/ARYL-SULFATASE"/>
    <property type="match status" value="1"/>
</dbReference>
<dbReference type="RefSeq" id="XP_004254415.1">
    <property type="nucleotide sequence ID" value="XM_004254367.1"/>
</dbReference>
<dbReference type="GO" id="GO:0018909">
    <property type="term" value="P:dodecyl sulfate metabolic process"/>
    <property type="evidence" value="ECO:0007669"/>
    <property type="project" value="InterPro"/>
</dbReference>
<dbReference type="KEGG" id="eiv:EIN_195180"/>
<dbReference type="SUPFAM" id="SSF56281">
    <property type="entry name" value="Metallo-hydrolase/oxidoreductase"/>
    <property type="match status" value="1"/>
</dbReference>
<evidence type="ECO:0000256" key="4">
    <source>
        <dbReference type="ARBA" id="ARBA00033751"/>
    </source>
</evidence>
<reference evidence="6 7" key="1">
    <citation type="submission" date="2012-10" db="EMBL/GenBank/DDBJ databases">
        <authorList>
            <person name="Zafar N."/>
            <person name="Inman J."/>
            <person name="Hall N."/>
            <person name="Lorenzi H."/>
            <person name="Caler E."/>
        </authorList>
    </citation>
    <scope>NUCLEOTIDE SEQUENCE [LARGE SCALE GENOMIC DNA]</scope>
    <source>
        <strain evidence="6 7">IP1</strain>
    </source>
</reference>
<dbReference type="InterPro" id="IPR001279">
    <property type="entry name" value="Metallo-B-lactamas"/>
</dbReference>
<dbReference type="InterPro" id="IPR038536">
    <property type="entry name" value="Alkyl/aryl-sulf_dimr_sf"/>
</dbReference>
<keyword evidence="1" id="KW-0479">Metal-binding</keyword>
<feature type="domain" description="Metallo-beta-lactamase" evidence="5">
    <location>
        <begin position="100"/>
        <end position="317"/>
    </location>
</feature>
<dbReference type="SMART" id="SM00849">
    <property type="entry name" value="Lactamase_B"/>
    <property type="match status" value="1"/>
</dbReference>
<dbReference type="Pfam" id="PF14863">
    <property type="entry name" value="Alkyl_sulf_dimr"/>
    <property type="match status" value="1"/>
</dbReference>
<dbReference type="CDD" id="cd07710">
    <property type="entry name" value="arylsulfatase_Sdsa1-like_MBL-fold"/>
    <property type="match status" value="1"/>
</dbReference>
<dbReference type="Gene3D" id="1.25.40.880">
    <property type="entry name" value="Alkyl sulfatase, dimerisation domain"/>
    <property type="match status" value="1"/>
</dbReference>
<proteinExistence type="inferred from homology"/>
<dbReference type="Gene3D" id="3.30.1050.10">
    <property type="entry name" value="SCP2 sterol-binding domain"/>
    <property type="match status" value="1"/>
</dbReference>
<accession>L7FNC4</accession>
<dbReference type="EMBL" id="KB206840">
    <property type="protein sequence ID" value="ELP87644.1"/>
    <property type="molecule type" value="Genomic_DNA"/>
</dbReference>
<keyword evidence="2" id="KW-0378">Hydrolase</keyword>
<dbReference type="InterPro" id="IPR036866">
    <property type="entry name" value="RibonucZ/Hydroxyglut_hydro"/>
</dbReference>